<feature type="domain" description="Ig-like" evidence="4">
    <location>
        <begin position="36"/>
        <end position="147"/>
    </location>
</feature>
<keyword evidence="6" id="KW-1185">Reference proteome</keyword>
<sequence>MGFTTKLNDNVLHYEADCRRLFVRQPHPLTDGKDAPYTLENQTRYIGEDARFNCKQVIAGFNTSKPHINQVIWHKDGKFLKPDDRHLITWTFKTMKQSKILQDTDIRFFKVTSTLKILMINEDDFGTYNCQVSKRTHFDLPKTNTKTEAPKRHKLQNVRRKCACDFSPAKTEEDLSLEDIELQFYLINMFTWNSEFRLIKDIPRIETVFVAPGTLFSFATYYRHLGNIDDISMYYTINGKELVFSDSKCSKFVLLYYGLFESRIVQSFNLFAYLPKLYKMGQELGLWNGSISLLQHCVTPNSYGIHDIIILRKVFNERDKTYDVREFNHPLKLDIKPKESDLFDLPNYETNSTVNIDADCWNTDKNSQSSSCILLYRFVERIARDLHFRDNLWFGLTLIAVSIFWYTVYKSGKDVINQVLVIMSSKQVKPINTLASIPNDDINKRKYHIFISYSDDEEDRARRIASHFEEHDLKVFVPNRDIPLGRHKLSEIGKAISQSVAVFVIASYGYVENIETNEFEMNMILQKIKKNNLLVLRIDECGVADIFNDKYIMIDKINDTPDEQMKKLSKWLNMNFTSPQVPFKLKMSILIYMAVLSFGLYYQAKNAIVMIYST</sequence>
<dbReference type="GO" id="GO:0007165">
    <property type="term" value="P:signal transduction"/>
    <property type="evidence" value="ECO:0007669"/>
    <property type="project" value="InterPro"/>
</dbReference>
<organism evidence="5 6">
    <name type="scientific">Patella caerulea</name>
    <name type="common">Rayed Mediterranean limpet</name>
    <dbReference type="NCBI Taxonomy" id="87958"/>
    <lineage>
        <taxon>Eukaryota</taxon>
        <taxon>Metazoa</taxon>
        <taxon>Spiralia</taxon>
        <taxon>Lophotrochozoa</taxon>
        <taxon>Mollusca</taxon>
        <taxon>Gastropoda</taxon>
        <taxon>Patellogastropoda</taxon>
        <taxon>Patelloidea</taxon>
        <taxon>Patellidae</taxon>
        <taxon>Patella</taxon>
    </lineage>
</organism>
<protein>
    <submittedName>
        <fullName evidence="5">Uncharacterized protein</fullName>
    </submittedName>
</protein>
<accession>A0AAN8FXI1</accession>
<evidence type="ECO:0000313" key="6">
    <source>
        <dbReference type="Proteomes" id="UP001347796"/>
    </source>
</evidence>
<name>A0AAN8FXI1_PATCE</name>
<dbReference type="EMBL" id="JAZGQO010000021">
    <property type="protein sequence ID" value="KAK6166137.1"/>
    <property type="molecule type" value="Genomic_DNA"/>
</dbReference>
<dbReference type="PROSITE" id="PS50104">
    <property type="entry name" value="TIR"/>
    <property type="match status" value="1"/>
</dbReference>
<dbReference type="Pfam" id="PF13676">
    <property type="entry name" value="TIR_2"/>
    <property type="match status" value="1"/>
</dbReference>
<dbReference type="InterPro" id="IPR013783">
    <property type="entry name" value="Ig-like_fold"/>
</dbReference>
<evidence type="ECO:0000256" key="2">
    <source>
        <dbReference type="SAM" id="Phobius"/>
    </source>
</evidence>
<evidence type="ECO:0000259" key="3">
    <source>
        <dbReference type="PROSITE" id="PS50104"/>
    </source>
</evidence>
<keyword evidence="2" id="KW-0812">Transmembrane</keyword>
<proteinExistence type="inferred from homology"/>
<comment type="similarity">
    <text evidence="1">Belongs to the interleukin-1 receptor family.</text>
</comment>
<comment type="caution">
    <text evidence="5">The sequence shown here is derived from an EMBL/GenBank/DDBJ whole genome shotgun (WGS) entry which is preliminary data.</text>
</comment>
<dbReference type="SUPFAM" id="SSF48726">
    <property type="entry name" value="Immunoglobulin"/>
    <property type="match status" value="1"/>
</dbReference>
<dbReference type="InterPro" id="IPR036179">
    <property type="entry name" value="Ig-like_dom_sf"/>
</dbReference>
<reference evidence="5 6" key="1">
    <citation type="submission" date="2024-01" db="EMBL/GenBank/DDBJ databases">
        <title>The genome of the rayed Mediterranean limpet Patella caerulea (Linnaeus, 1758).</title>
        <authorList>
            <person name="Anh-Thu Weber A."/>
            <person name="Halstead-Nussloch G."/>
        </authorList>
    </citation>
    <scope>NUCLEOTIDE SEQUENCE [LARGE SCALE GENOMIC DNA]</scope>
    <source>
        <strain evidence="5">AATW-2023a</strain>
        <tissue evidence="5">Whole specimen</tissue>
    </source>
</reference>
<gene>
    <name evidence="5" type="ORF">SNE40_022901</name>
</gene>
<dbReference type="PROSITE" id="PS50835">
    <property type="entry name" value="IG_LIKE"/>
    <property type="match status" value="1"/>
</dbReference>
<dbReference type="AlphaFoldDB" id="A0AAN8FXI1"/>
<dbReference type="Gene3D" id="3.40.50.10140">
    <property type="entry name" value="Toll/interleukin-1 receptor homology (TIR) domain"/>
    <property type="match status" value="1"/>
</dbReference>
<keyword evidence="2" id="KW-0472">Membrane</keyword>
<dbReference type="InterPro" id="IPR007110">
    <property type="entry name" value="Ig-like_dom"/>
</dbReference>
<dbReference type="Gene3D" id="2.60.40.10">
    <property type="entry name" value="Immunoglobulins"/>
    <property type="match status" value="1"/>
</dbReference>
<feature type="transmembrane region" description="Helical" evidence="2">
    <location>
        <begin position="583"/>
        <end position="602"/>
    </location>
</feature>
<dbReference type="Proteomes" id="UP001347796">
    <property type="component" value="Unassembled WGS sequence"/>
</dbReference>
<dbReference type="InterPro" id="IPR035897">
    <property type="entry name" value="Toll_tir_struct_dom_sf"/>
</dbReference>
<evidence type="ECO:0000256" key="1">
    <source>
        <dbReference type="ARBA" id="ARBA00009752"/>
    </source>
</evidence>
<keyword evidence="2" id="KW-1133">Transmembrane helix</keyword>
<feature type="domain" description="TIR" evidence="3">
    <location>
        <begin position="445"/>
        <end position="572"/>
    </location>
</feature>
<dbReference type="InterPro" id="IPR000157">
    <property type="entry name" value="TIR_dom"/>
</dbReference>
<feature type="transmembrane region" description="Helical" evidence="2">
    <location>
        <begin position="392"/>
        <end position="409"/>
    </location>
</feature>
<evidence type="ECO:0000259" key="4">
    <source>
        <dbReference type="PROSITE" id="PS50835"/>
    </source>
</evidence>
<evidence type="ECO:0000313" key="5">
    <source>
        <dbReference type="EMBL" id="KAK6166137.1"/>
    </source>
</evidence>
<dbReference type="SUPFAM" id="SSF52200">
    <property type="entry name" value="Toll/Interleukin receptor TIR domain"/>
    <property type="match status" value="1"/>
</dbReference>